<evidence type="ECO:0000313" key="3">
    <source>
        <dbReference type="Proteomes" id="UP000236319"/>
    </source>
</evidence>
<evidence type="ECO:0008006" key="4">
    <source>
        <dbReference type="Google" id="ProtNLM"/>
    </source>
</evidence>
<proteinExistence type="predicted"/>
<dbReference type="VEuPathDB" id="PiroplasmaDB:BOVATA_014850"/>
<protein>
    <recommendedName>
        <fullName evidence="4">Extracellular matrix-binding ebh</fullName>
    </recommendedName>
</protein>
<gene>
    <name evidence="2" type="ORF">BOVATA_014850</name>
</gene>
<evidence type="ECO:0000313" key="2">
    <source>
        <dbReference type="EMBL" id="GBE59992.1"/>
    </source>
</evidence>
<reference evidence="2 3" key="1">
    <citation type="journal article" date="2017" name="BMC Genomics">
        <title>Whole-genome assembly of Babesia ovata and comparative genomics between closely related pathogens.</title>
        <authorList>
            <person name="Yamagishi J."/>
            <person name="Asada M."/>
            <person name="Hakimi H."/>
            <person name="Tanaka T.Q."/>
            <person name="Sugimoto C."/>
            <person name="Kawazu S."/>
        </authorList>
    </citation>
    <scope>NUCLEOTIDE SEQUENCE [LARGE SCALE GENOMIC DNA]</scope>
    <source>
        <strain evidence="2 3">Miyake</strain>
    </source>
</reference>
<dbReference type="OrthoDB" id="5423371at2759"/>
<dbReference type="Proteomes" id="UP000236319">
    <property type="component" value="Unassembled WGS sequence"/>
</dbReference>
<dbReference type="EMBL" id="BDSA01000002">
    <property type="protein sequence ID" value="GBE59992.1"/>
    <property type="molecule type" value="Genomic_DNA"/>
</dbReference>
<dbReference type="GeneID" id="39873762"/>
<evidence type="ECO:0000256" key="1">
    <source>
        <dbReference type="SAM" id="Coils"/>
    </source>
</evidence>
<keyword evidence="1" id="KW-0175">Coiled coil</keyword>
<organism evidence="2 3">
    <name type="scientific">Babesia ovata</name>
    <dbReference type="NCBI Taxonomy" id="189622"/>
    <lineage>
        <taxon>Eukaryota</taxon>
        <taxon>Sar</taxon>
        <taxon>Alveolata</taxon>
        <taxon>Apicomplexa</taxon>
        <taxon>Aconoidasida</taxon>
        <taxon>Piroplasmida</taxon>
        <taxon>Babesiidae</taxon>
        <taxon>Babesia</taxon>
    </lineage>
</organism>
<feature type="coiled-coil region" evidence="1">
    <location>
        <begin position="196"/>
        <end position="223"/>
    </location>
</feature>
<sequence length="1492" mass="166274">MAFLHGVIKNVHDKQPYKVGKDYLNENVVKLVEPYLCSGHEGFKRVIGQVAQGVGRYNRDVEGSNERVKRPIEKLQGFVKEGSEFDNSVKNLPYANVTEEHVKRTVKLVAECRENARLYVSGTQLARQEINDLNRELNVKINNAYDVIYYQYDRLVKVSRQEKSDLDEATKRVREVLEAAGDNLKSQISSNIKSLVADLKKLVDAIKTKLDSIKENLEKYVAALDKWITAALAVIQAAEDRITEDILPKVSKGKEYAQTPIGEAAKDLQTKGENLLSAYETSFNGLDGLKRGIEGAVRDVEQVYEKKLLSLKKGVIEGVNKALEDGEHGLTKLDDHVKGGLINLRDRLIKQAIDGFVEQLERTNYESSAASLFIRGGGATGSFSQLPDTKLKSWIDKVKEDLEQSVIHIPVHYRNGEDKLKHLMGVLDGIKKEIKILVDTQLKPTSFFGAIGTDIHGKITKVIEGNQKNMNLETLMKDYYAKTKKDPTPDGRNVGQLRGLIMTIKAPFKKDGFSEDEAFEKFDAQKMDGYKFEKVIGETGQGAQPKYDAAVKKVNKALKAFVDTNCVDTPSGTTANVNEKKKELSGFVETITTELKNIAWLVDNDASDEKPSDVKNHEQGGIRQRLQKLKADIGKDDGTSRDDKKLQGIRNKLHDLKEKDLAAVIGMADAFAGQADTFCGTTVENLNNSVDSQVHTAIDALTAQARKRYVATIQDILMAFADKVEKELKTLPQDINHDLTVGYKGFMKTLEDGSKEPSKRDSESINRLTDLVSLMSSPSFDKKAAFIGMCSAYQLFFRPITEYLLGEIVRVNAEENKKNQKPSAKETLYTNKLHAVFNALSKLVDNIKHNHGYDYKVPGLCEKLRDSIVSLKPYSFAMLTSPILDVIVSGVDMLEKELSKVYISAYSGNTYDSKDENAYAKICLSIISIVNADLAHLNKMCETDACKFSRICELNDGKENPLGTFLTRFGYSVPKGDGSGQDGELRCSGGMIGGHILQKLNVSIDGAKAITHLTTCSSPKNPREHICVMDIVQCFATHLTEFSQVGHIAAFTANKHPCNVYEMLGWLGGLPNNRVYEQLKSHIKTTLDKPEKYKRKDFSEIPEHILGLKGYPYNVSYRRIIIAIRDITYNSHTLLTTIAGHGDAECGYACDYSNNSLNLHYPTSGADCLDMLLDILRRLHYVLKFLHNRCGVAAKHSGWRDCMYGKDIPTTKAHCNEQPTNQPNCQPRCQANCHANTKPNCQPTSPLMNYLSDSLPGHLPHQLITVGCKPKCTTCPTTSRLGMPCLTPLGFRGFSGSTKTGENLYDSIEIFFNIRNLTALFALAPRPPSTLPEHFGFALSLAMGLNATQLKKSDDIKTLQDAFAESATRLSITLYERPGDLTDALTAAYGSPSAPHSSCDGSHLMHLTESQTCSNNIYSAPYLQSLCQDYTYYLANKHTGAYLSWVVYLPWDFFTFLGNLYNAFCNIFCQEWGCRKTWDGHIVLQLHVHRKM</sequence>
<name>A0A2H6KAH2_9APIC</name>
<dbReference type="RefSeq" id="XP_028866235.1">
    <property type="nucleotide sequence ID" value="XM_029010402.1"/>
</dbReference>
<accession>A0A2H6KAH2</accession>
<comment type="caution">
    <text evidence="2">The sequence shown here is derived from an EMBL/GenBank/DDBJ whole genome shotgun (WGS) entry which is preliminary data.</text>
</comment>
<keyword evidence="3" id="KW-1185">Reference proteome</keyword>